<comment type="caution">
    <text evidence="1">The sequence shown here is derived from an EMBL/GenBank/DDBJ whole genome shotgun (WGS) entry which is preliminary data.</text>
</comment>
<dbReference type="Proteomes" id="UP000434172">
    <property type="component" value="Unassembled WGS sequence"/>
</dbReference>
<proteinExistence type="predicted"/>
<accession>A0A8H3WJ05</accession>
<reference evidence="1 2" key="1">
    <citation type="submission" date="2019-12" db="EMBL/GenBank/DDBJ databases">
        <title>A genome sequence resource for the geographically widespread anthracnose pathogen Colletotrichum asianum.</title>
        <authorList>
            <person name="Meng Y."/>
        </authorList>
    </citation>
    <scope>NUCLEOTIDE SEQUENCE [LARGE SCALE GENOMIC DNA]</scope>
    <source>
        <strain evidence="1 2">ICMP 18580</strain>
    </source>
</reference>
<protein>
    <submittedName>
        <fullName evidence="1">Uncharacterized protein</fullName>
    </submittedName>
</protein>
<organism evidence="1 2">
    <name type="scientific">Colletotrichum asianum</name>
    <dbReference type="NCBI Taxonomy" id="702518"/>
    <lineage>
        <taxon>Eukaryota</taxon>
        <taxon>Fungi</taxon>
        <taxon>Dikarya</taxon>
        <taxon>Ascomycota</taxon>
        <taxon>Pezizomycotina</taxon>
        <taxon>Sordariomycetes</taxon>
        <taxon>Hypocreomycetidae</taxon>
        <taxon>Glomerellales</taxon>
        <taxon>Glomerellaceae</taxon>
        <taxon>Colletotrichum</taxon>
        <taxon>Colletotrichum gloeosporioides species complex</taxon>
    </lineage>
</organism>
<keyword evidence="2" id="KW-1185">Reference proteome</keyword>
<evidence type="ECO:0000313" key="1">
    <source>
        <dbReference type="EMBL" id="KAF0327365.1"/>
    </source>
</evidence>
<gene>
    <name evidence="1" type="ORF">GQ607_005554</name>
</gene>
<sequence length="93" mass="10935">MCRGHIRKNHPTKQRLPVVRVPIQMDLHCEDQGRQGHDFPLMRRQSPPTGVLQGFLRFHRPSYLAAPRFDSTRIRLRPSLPKHPEPVNRSKVR</sequence>
<name>A0A8H3WJ05_9PEZI</name>
<evidence type="ECO:0000313" key="2">
    <source>
        <dbReference type="Proteomes" id="UP000434172"/>
    </source>
</evidence>
<dbReference type="EMBL" id="WOWK01000024">
    <property type="protein sequence ID" value="KAF0327365.1"/>
    <property type="molecule type" value="Genomic_DNA"/>
</dbReference>
<dbReference type="AlphaFoldDB" id="A0A8H3WJ05"/>